<dbReference type="AlphaFoldDB" id="W6M3D1"/>
<dbReference type="Proteomes" id="UP000035760">
    <property type="component" value="Unassembled WGS sequence"/>
</dbReference>
<comment type="caution">
    <text evidence="1">The sequence shown here is derived from an EMBL/GenBank/DDBJ whole genome shotgun (WGS) entry which is preliminary data.</text>
</comment>
<name>W6M3D1_9GAMM</name>
<organism evidence="1 2">
    <name type="scientific">Candidatus Competibacter denitrificans Run_A_D11</name>
    <dbReference type="NCBI Taxonomy" id="1400863"/>
    <lineage>
        <taxon>Bacteria</taxon>
        <taxon>Pseudomonadati</taxon>
        <taxon>Pseudomonadota</taxon>
        <taxon>Gammaproteobacteria</taxon>
        <taxon>Candidatus Competibacteraceae</taxon>
        <taxon>Candidatus Competibacter</taxon>
    </lineage>
</organism>
<proteinExistence type="predicted"/>
<accession>W6M3D1</accession>
<dbReference type="EMBL" id="CBTJ020000032">
    <property type="protein sequence ID" value="CDI02151.1"/>
    <property type="molecule type" value="Genomic_DNA"/>
</dbReference>
<gene>
    <name evidence="1" type="ORF">BN873_260007</name>
</gene>
<reference evidence="1" key="2">
    <citation type="submission" date="2014-03" db="EMBL/GenBank/DDBJ databases">
        <title>Candidatus Competibacter-lineage genomes retrieved from metagenomes reveal functional metabolic diversity.</title>
        <authorList>
            <person name="McIlroy S.J."/>
            <person name="Albertsen M."/>
            <person name="Andresen E.K."/>
            <person name="Saunders A.M."/>
            <person name="Kristiansen R."/>
            <person name="Stokholm-Bjerregaard M."/>
            <person name="Nielsen K.L."/>
            <person name="Nielsen P.H."/>
        </authorList>
    </citation>
    <scope>NUCLEOTIDE SEQUENCE</scope>
    <source>
        <strain evidence="1">Run_A_D11</strain>
    </source>
</reference>
<reference evidence="1" key="1">
    <citation type="submission" date="2013-07" db="EMBL/GenBank/DDBJ databases">
        <authorList>
            <person name="McIlroy S."/>
        </authorList>
    </citation>
    <scope>NUCLEOTIDE SEQUENCE [LARGE SCALE GENOMIC DNA]</scope>
    <source>
        <strain evidence="1">Run_A_D11</strain>
    </source>
</reference>
<protein>
    <submittedName>
        <fullName evidence="1">Uncharacterized protein</fullName>
    </submittedName>
</protein>
<keyword evidence="2" id="KW-1185">Reference proteome</keyword>
<sequence length="185" mass="20764">MMLPSLDVQPEILGWRRRCHRMAPRTSQPLHRPPVSRIARCILEGVEHIVQPHRPQAVEQGAGILQHHPRLLALVNQLRDKFAYPLVAPVKNRRIVIIANALVIHHVLEVADNGRRGQVAATCGNQGLVHVQSDGTRRADTPEIDPTLRQENRLAAASAQGFFDQMFRTANVRQSIDILRKLAHA</sequence>
<evidence type="ECO:0000313" key="1">
    <source>
        <dbReference type="EMBL" id="CDI02151.1"/>
    </source>
</evidence>
<evidence type="ECO:0000313" key="2">
    <source>
        <dbReference type="Proteomes" id="UP000035760"/>
    </source>
</evidence>